<feature type="region of interest" description="Disordered" evidence="1">
    <location>
        <begin position="39"/>
        <end position="58"/>
    </location>
</feature>
<evidence type="ECO:0008006" key="5">
    <source>
        <dbReference type="Google" id="ProtNLM"/>
    </source>
</evidence>
<feature type="chain" id="PRO_5015724231" description="Secreted protein" evidence="2">
    <location>
        <begin position="36"/>
        <end position="153"/>
    </location>
</feature>
<evidence type="ECO:0000313" key="3">
    <source>
        <dbReference type="EMBL" id="PSR97262.1"/>
    </source>
</evidence>
<feature type="signal peptide" evidence="2">
    <location>
        <begin position="1"/>
        <end position="35"/>
    </location>
</feature>
<reference evidence="3 4" key="1">
    <citation type="journal article" date="2018" name="Mycol. Prog.">
        <title>Coniella lustricola, a new species from submerged detritus.</title>
        <authorList>
            <person name="Raudabaugh D.B."/>
            <person name="Iturriaga T."/>
            <person name="Carver A."/>
            <person name="Mondo S."/>
            <person name="Pangilinan J."/>
            <person name="Lipzen A."/>
            <person name="He G."/>
            <person name="Amirebrahimi M."/>
            <person name="Grigoriev I.V."/>
            <person name="Miller A.N."/>
        </authorList>
    </citation>
    <scope>NUCLEOTIDE SEQUENCE [LARGE SCALE GENOMIC DNA]</scope>
    <source>
        <strain evidence="3 4">B22-T-1</strain>
    </source>
</reference>
<evidence type="ECO:0000313" key="4">
    <source>
        <dbReference type="Proteomes" id="UP000241462"/>
    </source>
</evidence>
<dbReference type="InParanoid" id="A0A2T3AGK2"/>
<dbReference type="Proteomes" id="UP000241462">
    <property type="component" value="Unassembled WGS sequence"/>
</dbReference>
<feature type="compositionally biased region" description="Basic and acidic residues" evidence="1">
    <location>
        <begin position="48"/>
        <end position="58"/>
    </location>
</feature>
<sequence>MLAYPKLQHRGLPSANHAACLSFLFFLFFQLLSRATREGEGRQGGGRMQERGPPWRERSRASICRAEPLGKAPEHTTALLWTNAIAKAFSQWASQIHQRLVQLLELSQHALDKCSNVNCRRCILPRWCQRPSAICHLPPKVQKSYHPCRGWQA</sequence>
<dbReference type="EMBL" id="KZ678393">
    <property type="protein sequence ID" value="PSR97262.1"/>
    <property type="molecule type" value="Genomic_DNA"/>
</dbReference>
<dbReference type="AlphaFoldDB" id="A0A2T3AGK2"/>
<gene>
    <name evidence="3" type="ORF">BD289DRAFT_113548</name>
</gene>
<keyword evidence="4" id="KW-1185">Reference proteome</keyword>
<keyword evidence="2" id="KW-0732">Signal</keyword>
<organism evidence="3 4">
    <name type="scientific">Coniella lustricola</name>
    <dbReference type="NCBI Taxonomy" id="2025994"/>
    <lineage>
        <taxon>Eukaryota</taxon>
        <taxon>Fungi</taxon>
        <taxon>Dikarya</taxon>
        <taxon>Ascomycota</taxon>
        <taxon>Pezizomycotina</taxon>
        <taxon>Sordariomycetes</taxon>
        <taxon>Sordariomycetidae</taxon>
        <taxon>Diaporthales</taxon>
        <taxon>Schizoparmaceae</taxon>
        <taxon>Coniella</taxon>
    </lineage>
</organism>
<accession>A0A2T3AGK2</accession>
<name>A0A2T3AGK2_9PEZI</name>
<protein>
    <recommendedName>
        <fullName evidence="5">Secreted protein</fullName>
    </recommendedName>
</protein>
<evidence type="ECO:0000256" key="1">
    <source>
        <dbReference type="SAM" id="MobiDB-lite"/>
    </source>
</evidence>
<proteinExistence type="predicted"/>
<evidence type="ECO:0000256" key="2">
    <source>
        <dbReference type="SAM" id="SignalP"/>
    </source>
</evidence>